<gene>
    <name evidence="2" type="ORF">BECKFW1821C_GA0114237_10278</name>
</gene>
<keyword evidence="1" id="KW-1133">Transmembrane helix</keyword>
<keyword evidence="1" id="KW-0812">Transmembrane</keyword>
<evidence type="ECO:0000256" key="1">
    <source>
        <dbReference type="SAM" id="Phobius"/>
    </source>
</evidence>
<feature type="transmembrane region" description="Helical" evidence="1">
    <location>
        <begin position="98"/>
        <end position="121"/>
    </location>
</feature>
<proteinExistence type="predicted"/>
<name>A0A450TSH4_9GAMM</name>
<protein>
    <submittedName>
        <fullName evidence="2">Uncharacterized protein</fullName>
    </submittedName>
</protein>
<accession>A0A450TSH4</accession>
<evidence type="ECO:0000313" key="2">
    <source>
        <dbReference type="EMBL" id="VFJ71413.1"/>
    </source>
</evidence>
<reference evidence="2" key="1">
    <citation type="submission" date="2019-02" db="EMBL/GenBank/DDBJ databases">
        <authorList>
            <person name="Gruber-Vodicka R. H."/>
            <person name="Seah K. B. B."/>
        </authorList>
    </citation>
    <scope>NUCLEOTIDE SEQUENCE</scope>
    <source>
        <strain evidence="2">BECK_BZ131</strain>
    </source>
</reference>
<keyword evidence="1" id="KW-0472">Membrane</keyword>
<organism evidence="2">
    <name type="scientific">Candidatus Kentrum sp. FW</name>
    <dbReference type="NCBI Taxonomy" id="2126338"/>
    <lineage>
        <taxon>Bacteria</taxon>
        <taxon>Pseudomonadati</taxon>
        <taxon>Pseudomonadota</taxon>
        <taxon>Gammaproteobacteria</taxon>
        <taxon>Candidatus Kentrum</taxon>
    </lineage>
</organism>
<sequence length="174" mass="20049">MSMGFVGCKEMVGKGVLLALMGMYSWYPRPIDAVEVAPRITDREIIESLSTLKEGQKALEQRFDSMEKRFNDQLEVMDQQSKERFEAMDKRFGDLHWVFGWVLNLLPILIVGVLGILGFVIRDRGTALRPMVFRAPSWQRQIKCMGMKAYKKIEIVNAAVEIRVPIDYIMDENT</sequence>
<dbReference type="EMBL" id="CAADFE010000027">
    <property type="protein sequence ID" value="VFJ71413.1"/>
    <property type="molecule type" value="Genomic_DNA"/>
</dbReference>
<dbReference type="AlphaFoldDB" id="A0A450TSH4"/>